<proteinExistence type="predicted"/>
<evidence type="ECO:0000256" key="1">
    <source>
        <dbReference type="SAM" id="MobiDB-lite"/>
    </source>
</evidence>
<keyword evidence="2" id="KW-1133">Transmembrane helix</keyword>
<comment type="caution">
    <text evidence="3">The sequence shown here is derived from an EMBL/GenBank/DDBJ whole genome shotgun (WGS) entry which is preliminary data.</text>
</comment>
<feature type="region of interest" description="Disordered" evidence="1">
    <location>
        <begin position="85"/>
        <end position="112"/>
    </location>
</feature>
<dbReference type="Proteomes" id="UP001225906">
    <property type="component" value="Unassembled WGS sequence"/>
</dbReference>
<accession>A0ABT9JQW5</accession>
<keyword evidence="2" id="KW-0472">Membrane</keyword>
<keyword evidence="2" id="KW-0812">Transmembrane</keyword>
<organism evidence="3 4">
    <name type="scientific">Methylophilus aquaticus</name>
    <dbReference type="NCBI Taxonomy" id="1971610"/>
    <lineage>
        <taxon>Bacteria</taxon>
        <taxon>Pseudomonadati</taxon>
        <taxon>Pseudomonadota</taxon>
        <taxon>Betaproteobacteria</taxon>
        <taxon>Nitrosomonadales</taxon>
        <taxon>Methylophilaceae</taxon>
        <taxon>Methylophilus</taxon>
    </lineage>
</organism>
<dbReference type="EMBL" id="JAVCAP010000005">
    <property type="protein sequence ID" value="MDP8566953.1"/>
    <property type="molecule type" value="Genomic_DNA"/>
</dbReference>
<name>A0ABT9JQW5_9PROT</name>
<keyword evidence="4" id="KW-1185">Reference proteome</keyword>
<evidence type="ECO:0000313" key="4">
    <source>
        <dbReference type="Proteomes" id="UP001225906"/>
    </source>
</evidence>
<protein>
    <submittedName>
        <fullName evidence="3">Uncharacterized protein</fullName>
    </submittedName>
</protein>
<dbReference type="RefSeq" id="WP_306388662.1">
    <property type="nucleotide sequence ID" value="NZ_JAVCAP010000005.1"/>
</dbReference>
<reference evidence="4" key="1">
    <citation type="journal article" date="2019" name="Int. J. Syst. Evol. Microbiol.">
        <title>The Global Catalogue of Microorganisms (GCM) 10K type strain sequencing project: providing services to taxonomists for standard genome sequencing and annotation.</title>
        <authorList>
            <consortium name="The Broad Institute Genomics Platform"/>
            <consortium name="The Broad Institute Genome Sequencing Center for Infectious Disease"/>
            <person name="Wu L."/>
            <person name="Ma J."/>
        </authorList>
    </citation>
    <scope>NUCLEOTIDE SEQUENCE [LARGE SCALE GENOMIC DNA]</scope>
    <source>
        <strain evidence="4">VKM B-3159</strain>
    </source>
</reference>
<evidence type="ECO:0000256" key="2">
    <source>
        <dbReference type="SAM" id="Phobius"/>
    </source>
</evidence>
<feature type="transmembrane region" description="Helical" evidence="2">
    <location>
        <begin position="7"/>
        <end position="27"/>
    </location>
</feature>
<sequence>MIEIGKLNIILIGVIGVIVVGLISTGAKDEDQANGDAPAEQATPKSVVEVKPAVPQQSAVSATVPVTTHLKTEAAEVAKKPKKNEAFAPVTTSEASLPEKAASSLPSGPVGSDQALQNNTSRNIIVFNIWSVSELRLRGAYTKIMNDSSVPQAQSDARKKDYLNFVNRRARLCGELDNTFTSNINTVEKLNFHERDIGILKCHTSENIAELDRLMLAHGFDS</sequence>
<gene>
    <name evidence="3" type="ORF">Q9291_03725</name>
</gene>
<evidence type="ECO:0000313" key="3">
    <source>
        <dbReference type="EMBL" id="MDP8566953.1"/>
    </source>
</evidence>